<keyword evidence="1" id="KW-1133">Transmembrane helix</keyword>
<dbReference type="Proteomes" id="UP000249393">
    <property type="component" value="Unassembled WGS sequence"/>
</dbReference>
<accession>A0A2W5X820</accession>
<comment type="caution">
    <text evidence="2">The sequence shown here is derived from an EMBL/GenBank/DDBJ whole genome shotgun (WGS) entry which is preliminary data.</text>
</comment>
<evidence type="ECO:0000256" key="1">
    <source>
        <dbReference type="SAM" id="Phobius"/>
    </source>
</evidence>
<keyword evidence="1" id="KW-0472">Membrane</keyword>
<reference evidence="2 3" key="1">
    <citation type="submission" date="2017-08" db="EMBL/GenBank/DDBJ databases">
        <title>Infants hospitalized years apart are colonized by the same room-sourced microbial strains.</title>
        <authorList>
            <person name="Brooks B."/>
            <person name="Olm M.R."/>
            <person name="Firek B.A."/>
            <person name="Baker R."/>
            <person name="Thomas B.C."/>
            <person name="Morowitz M.J."/>
            <person name="Banfield J.F."/>
        </authorList>
    </citation>
    <scope>NUCLEOTIDE SEQUENCE [LARGE SCALE GENOMIC DNA]</scope>
    <source>
        <strain evidence="2">S2_003_000_R2_4</strain>
    </source>
</reference>
<evidence type="ECO:0000313" key="3">
    <source>
        <dbReference type="Proteomes" id="UP000249393"/>
    </source>
</evidence>
<keyword evidence="1" id="KW-0812">Transmembrane</keyword>
<dbReference type="EMBL" id="QFQZ01000047">
    <property type="protein sequence ID" value="PZR33091.1"/>
    <property type="molecule type" value="Genomic_DNA"/>
</dbReference>
<name>A0A2W5X820_9CAUL</name>
<proteinExistence type="predicted"/>
<feature type="transmembrane region" description="Helical" evidence="1">
    <location>
        <begin position="20"/>
        <end position="42"/>
    </location>
</feature>
<organism evidence="2 3">
    <name type="scientific">Caulobacter segnis</name>
    <dbReference type="NCBI Taxonomy" id="88688"/>
    <lineage>
        <taxon>Bacteria</taxon>
        <taxon>Pseudomonadati</taxon>
        <taxon>Pseudomonadota</taxon>
        <taxon>Alphaproteobacteria</taxon>
        <taxon>Caulobacterales</taxon>
        <taxon>Caulobacteraceae</taxon>
        <taxon>Caulobacter</taxon>
    </lineage>
</organism>
<feature type="transmembrane region" description="Helical" evidence="1">
    <location>
        <begin position="49"/>
        <end position="72"/>
    </location>
</feature>
<dbReference type="AlphaFoldDB" id="A0A2W5X820"/>
<sequence>MVGASPFLTLWLGANSELWLRGFMVTGLVTFFAGLLIFAISLVMARRWIALASVLPMLPLGLWSFLLLAFFASGV</sequence>
<gene>
    <name evidence="2" type="ORF">DI526_14415</name>
</gene>
<evidence type="ECO:0000313" key="2">
    <source>
        <dbReference type="EMBL" id="PZR33091.1"/>
    </source>
</evidence>
<protein>
    <submittedName>
        <fullName evidence="2">Uncharacterized protein</fullName>
    </submittedName>
</protein>